<evidence type="ECO:0000259" key="1">
    <source>
        <dbReference type="Pfam" id="PF07883"/>
    </source>
</evidence>
<dbReference type="AlphaFoldDB" id="A0A3G2R8Z2"/>
<dbReference type="Proteomes" id="UP000280960">
    <property type="component" value="Chromosome"/>
</dbReference>
<dbReference type="KEGG" id="bacg:D2962_16165"/>
<reference evidence="2 3" key="1">
    <citation type="submission" date="2018-10" db="EMBL/GenBank/DDBJ databases">
        <authorList>
            <person name="Zhang X."/>
        </authorList>
    </citation>
    <scope>NUCLEOTIDE SEQUENCE [LARGE SCALE GENOMIC DNA]</scope>
    <source>
        <strain evidence="2 3">SK-G1</strain>
    </source>
</reference>
<name>A0A3G2R8Z2_9FIRM</name>
<organism evidence="2 3">
    <name type="scientific">Biomaibacter acetigenes</name>
    <dbReference type="NCBI Taxonomy" id="2316383"/>
    <lineage>
        <taxon>Bacteria</taxon>
        <taxon>Bacillati</taxon>
        <taxon>Bacillota</taxon>
        <taxon>Clostridia</taxon>
        <taxon>Thermosediminibacterales</taxon>
        <taxon>Tepidanaerobacteraceae</taxon>
        <taxon>Biomaibacter</taxon>
    </lineage>
</organism>
<gene>
    <name evidence="2" type="ORF">D2962_16165</name>
</gene>
<dbReference type="InterPro" id="IPR011051">
    <property type="entry name" value="RmlC_Cupin_sf"/>
</dbReference>
<dbReference type="InterPro" id="IPR013096">
    <property type="entry name" value="Cupin_2"/>
</dbReference>
<keyword evidence="3" id="KW-1185">Reference proteome</keyword>
<dbReference type="Gene3D" id="2.60.120.10">
    <property type="entry name" value="Jelly Rolls"/>
    <property type="match status" value="1"/>
</dbReference>
<accession>A0A3G2R8Z2</accession>
<dbReference type="PANTHER" id="PTHR37694">
    <property type="entry name" value="SLR8022 PROTEIN"/>
    <property type="match status" value="1"/>
</dbReference>
<protein>
    <submittedName>
        <fullName evidence="2">Cupin domain-containing protein</fullName>
    </submittedName>
</protein>
<dbReference type="Pfam" id="PF07883">
    <property type="entry name" value="Cupin_2"/>
    <property type="match status" value="1"/>
</dbReference>
<evidence type="ECO:0000313" key="2">
    <source>
        <dbReference type="EMBL" id="AYO31931.1"/>
    </source>
</evidence>
<dbReference type="SUPFAM" id="SSF51182">
    <property type="entry name" value="RmlC-like cupins"/>
    <property type="match status" value="1"/>
</dbReference>
<dbReference type="PANTHER" id="PTHR37694:SF1">
    <property type="entry name" value="SLR8022 PROTEIN"/>
    <property type="match status" value="1"/>
</dbReference>
<dbReference type="InterPro" id="IPR014710">
    <property type="entry name" value="RmlC-like_jellyroll"/>
</dbReference>
<evidence type="ECO:0000313" key="3">
    <source>
        <dbReference type="Proteomes" id="UP000280960"/>
    </source>
</evidence>
<feature type="domain" description="Cupin type-2" evidence="1">
    <location>
        <begin position="32"/>
        <end position="99"/>
    </location>
</feature>
<dbReference type="EMBL" id="CP033169">
    <property type="protein sequence ID" value="AYO31931.1"/>
    <property type="molecule type" value="Genomic_DNA"/>
</dbReference>
<proteinExistence type="predicted"/>
<dbReference type="RefSeq" id="WP_122015573.1">
    <property type="nucleotide sequence ID" value="NZ_CP033169.1"/>
</dbReference>
<sequence>MDIINLEKSTNFSAEKFSPNRLIEKKEVQVVLLAFEPGQGVPEHKTPVDVFFQVVKGTVEITIGEETKEVAAGNIVLSPANIPHAIKNSSGDRAAVLVVKTPNPQSLNQ</sequence>